<evidence type="ECO:0000256" key="7">
    <source>
        <dbReference type="ARBA" id="ARBA00023065"/>
    </source>
</evidence>
<dbReference type="InterPro" id="IPR036942">
    <property type="entry name" value="Beta-barrel_TonB_sf"/>
</dbReference>
<evidence type="ECO:0000256" key="2">
    <source>
        <dbReference type="ARBA" id="ARBA00022448"/>
    </source>
</evidence>
<sequence length="738" mass="80705">MIKTRPITSALALALYGIGALAQESLVLEEVIVTAQKRSESLQDVPVAVNAFTSDTILEAGINNTADLAVMTPSLHTLNVQSPFTTKLQIRGIGTAQSDPALEPSVGVFVDGVFLGRSGLGMSDLTDIERIEVLQGPQGTLYGKNTNAGAISIITKRPSLDGFEGYVDASVGNYAMGSLTLAATGPLSETVAFRLSGNAHQRDGYMENVGAVDGNDANDWNIQAKLLWEPTNRLSFLLSGSHADRDNTCCVPDATQGEAVQAELAIQELPQVKNDPRDYKVGTNIESEFALESDILSLHIDYDMEWGRLTSITAWNDYEYTTLVDQDRSQLDIIDGQGEFYAGDSISQELRLDTQVGENLDLLLGLFFYDQTTQRGDGSTSVVIGEDFPTIASQEIGPVINLIAAPGDYLFGKGVWDNETLAVFGQATWHIGENWHLTGGLRWTDETREADLFSDNVSTAPAVVFAGARSYLSILSAPVDDTFERSSDNVDWLLKAAYDLSDDTMLYASASTGTKSGNFNGVNGTAEEREFDDEFTISYEMGSKSTFLDSRVRLNSAIFYTEVEDYQFQQGLPDGGTIVSNEAEVKVSGLDLQLEAAAMQNLILTAGLLYMHDYEVVSGPNEGKQLSTTPEYTANLGATLVFPLADSVVYLRGDYMYMDDHVTNNSNEPDEEAFQDRELLNAKIGWRNDNWNVSIWGKNLTEDAYAGLTSQVQRFSGSRAYYLTPPRTYGATLRYEFY</sequence>
<dbReference type="Pfam" id="PF00593">
    <property type="entry name" value="TonB_dep_Rec_b-barrel"/>
    <property type="match status" value="1"/>
</dbReference>
<dbReference type="PANTHER" id="PTHR32552">
    <property type="entry name" value="FERRICHROME IRON RECEPTOR-RELATED"/>
    <property type="match status" value="1"/>
</dbReference>
<dbReference type="PROSITE" id="PS52016">
    <property type="entry name" value="TONB_DEPENDENT_REC_3"/>
    <property type="match status" value="1"/>
</dbReference>
<evidence type="ECO:0000256" key="6">
    <source>
        <dbReference type="ARBA" id="ARBA00023004"/>
    </source>
</evidence>
<keyword evidence="4" id="KW-0410">Iron transport</keyword>
<evidence type="ECO:0000256" key="3">
    <source>
        <dbReference type="ARBA" id="ARBA00022452"/>
    </source>
</evidence>
<evidence type="ECO:0000313" key="15">
    <source>
        <dbReference type="EMBL" id="MCX2974999.1"/>
    </source>
</evidence>
<dbReference type="Pfam" id="PF07715">
    <property type="entry name" value="Plug"/>
    <property type="match status" value="1"/>
</dbReference>
<name>A0ABT3T0D5_9GAMM</name>
<evidence type="ECO:0000259" key="13">
    <source>
        <dbReference type="Pfam" id="PF00593"/>
    </source>
</evidence>
<keyword evidence="15" id="KW-0675">Receptor</keyword>
<keyword evidence="3 11" id="KW-1134">Transmembrane beta strand</keyword>
<proteinExistence type="inferred from homology"/>
<feature type="domain" description="TonB-dependent receptor plug" evidence="14">
    <location>
        <begin position="42"/>
        <end position="150"/>
    </location>
</feature>
<dbReference type="RefSeq" id="WP_279253666.1">
    <property type="nucleotide sequence ID" value="NZ_SHNP01000005.1"/>
</dbReference>
<evidence type="ECO:0000256" key="11">
    <source>
        <dbReference type="PROSITE-ProRule" id="PRU01360"/>
    </source>
</evidence>
<keyword evidence="8 12" id="KW-0798">TonB box</keyword>
<keyword evidence="10 11" id="KW-0998">Cell outer membrane</keyword>
<keyword evidence="2 11" id="KW-0813">Transport</keyword>
<dbReference type="Gene3D" id="2.40.170.20">
    <property type="entry name" value="TonB-dependent receptor, beta-barrel domain"/>
    <property type="match status" value="1"/>
</dbReference>
<keyword evidence="9 11" id="KW-0472">Membrane</keyword>
<comment type="subcellular location">
    <subcellularLocation>
        <location evidence="1 11">Cell outer membrane</location>
        <topology evidence="1 11">Multi-pass membrane protein</topology>
    </subcellularLocation>
</comment>
<evidence type="ECO:0000256" key="4">
    <source>
        <dbReference type="ARBA" id="ARBA00022496"/>
    </source>
</evidence>
<gene>
    <name evidence="15" type="ORF">EYC87_15520</name>
</gene>
<keyword evidence="6" id="KW-0408">Iron</keyword>
<evidence type="ECO:0000256" key="12">
    <source>
        <dbReference type="RuleBase" id="RU003357"/>
    </source>
</evidence>
<evidence type="ECO:0000256" key="10">
    <source>
        <dbReference type="ARBA" id="ARBA00023237"/>
    </source>
</evidence>
<evidence type="ECO:0000256" key="1">
    <source>
        <dbReference type="ARBA" id="ARBA00004571"/>
    </source>
</evidence>
<dbReference type="InterPro" id="IPR039426">
    <property type="entry name" value="TonB-dep_rcpt-like"/>
</dbReference>
<dbReference type="InterPro" id="IPR000531">
    <property type="entry name" value="Beta-barrel_TonB"/>
</dbReference>
<accession>A0ABT3T0D5</accession>
<dbReference type="PANTHER" id="PTHR32552:SF81">
    <property type="entry name" value="TONB-DEPENDENT OUTER MEMBRANE RECEPTOR"/>
    <property type="match status" value="1"/>
</dbReference>
<feature type="domain" description="TonB-dependent receptor-like beta-barrel" evidence="13">
    <location>
        <begin position="295"/>
        <end position="700"/>
    </location>
</feature>
<organism evidence="15 16">
    <name type="scientific">Candidatus Seongchinamella marina</name>
    <dbReference type="NCBI Taxonomy" id="2518990"/>
    <lineage>
        <taxon>Bacteria</taxon>
        <taxon>Pseudomonadati</taxon>
        <taxon>Pseudomonadota</taxon>
        <taxon>Gammaproteobacteria</taxon>
        <taxon>Cellvibrionales</taxon>
        <taxon>Halieaceae</taxon>
        <taxon>Seongchinamella</taxon>
    </lineage>
</organism>
<evidence type="ECO:0000313" key="16">
    <source>
        <dbReference type="Proteomes" id="UP001143307"/>
    </source>
</evidence>
<evidence type="ECO:0000259" key="14">
    <source>
        <dbReference type="Pfam" id="PF07715"/>
    </source>
</evidence>
<evidence type="ECO:0000256" key="5">
    <source>
        <dbReference type="ARBA" id="ARBA00022692"/>
    </source>
</evidence>
<comment type="similarity">
    <text evidence="11 12">Belongs to the TonB-dependent receptor family.</text>
</comment>
<keyword evidence="16" id="KW-1185">Reference proteome</keyword>
<comment type="caution">
    <text evidence="15">The sequence shown here is derived from an EMBL/GenBank/DDBJ whole genome shotgun (WGS) entry which is preliminary data.</text>
</comment>
<reference evidence="15" key="1">
    <citation type="submission" date="2019-02" db="EMBL/GenBank/DDBJ databases">
        <authorList>
            <person name="Li S.-H."/>
        </authorList>
    </citation>
    <scope>NUCLEOTIDE SEQUENCE</scope>
    <source>
        <strain evidence="15">IMCC8485</strain>
    </source>
</reference>
<dbReference type="Proteomes" id="UP001143307">
    <property type="component" value="Unassembled WGS sequence"/>
</dbReference>
<dbReference type="InterPro" id="IPR012910">
    <property type="entry name" value="Plug_dom"/>
</dbReference>
<protein>
    <submittedName>
        <fullName evidence="15">TonB-dependent receptor</fullName>
    </submittedName>
</protein>
<evidence type="ECO:0000256" key="8">
    <source>
        <dbReference type="ARBA" id="ARBA00023077"/>
    </source>
</evidence>
<keyword evidence="5 11" id="KW-0812">Transmembrane</keyword>
<keyword evidence="7" id="KW-0406">Ion transport</keyword>
<evidence type="ECO:0000256" key="9">
    <source>
        <dbReference type="ARBA" id="ARBA00023136"/>
    </source>
</evidence>
<dbReference type="EMBL" id="SHNP01000005">
    <property type="protein sequence ID" value="MCX2974999.1"/>
    <property type="molecule type" value="Genomic_DNA"/>
</dbReference>
<dbReference type="SUPFAM" id="SSF56935">
    <property type="entry name" value="Porins"/>
    <property type="match status" value="1"/>
</dbReference>